<reference evidence="3" key="2">
    <citation type="submission" date="2016-06" db="UniProtKB">
        <authorList>
            <consortium name="WormBaseParasite"/>
        </authorList>
    </citation>
    <scope>IDENTIFICATION</scope>
</reference>
<protein>
    <submittedName>
        <fullName evidence="3">Activin_recp domain-containing protein</fullName>
    </submittedName>
</protein>
<dbReference type="AlphaFoldDB" id="A0A183C1H8"/>
<keyword evidence="1" id="KW-1133">Transmembrane helix</keyword>
<accession>A0A183C1H8</accession>
<dbReference type="Proteomes" id="UP000050741">
    <property type="component" value="Unassembled WGS sequence"/>
</dbReference>
<keyword evidence="1" id="KW-0812">Transmembrane</keyword>
<name>A0A183C1H8_GLOPA</name>
<evidence type="ECO:0000313" key="2">
    <source>
        <dbReference type="Proteomes" id="UP000050741"/>
    </source>
</evidence>
<organism evidence="2 3">
    <name type="scientific">Globodera pallida</name>
    <name type="common">Potato cyst nematode worm</name>
    <name type="synonym">Heterodera pallida</name>
    <dbReference type="NCBI Taxonomy" id="36090"/>
    <lineage>
        <taxon>Eukaryota</taxon>
        <taxon>Metazoa</taxon>
        <taxon>Ecdysozoa</taxon>
        <taxon>Nematoda</taxon>
        <taxon>Chromadorea</taxon>
        <taxon>Rhabditida</taxon>
        <taxon>Tylenchina</taxon>
        <taxon>Tylenchomorpha</taxon>
        <taxon>Tylenchoidea</taxon>
        <taxon>Heteroderidae</taxon>
        <taxon>Heteroderinae</taxon>
        <taxon>Globodera</taxon>
    </lineage>
</organism>
<feature type="transmembrane region" description="Helical" evidence="1">
    <location>
        <begin position="167"/>
        <end position="189"/>
    </location>
</feature>
<keyword evidence="2" id="KW-1185">Reference proteome</keyword>
<reference evidence="2" key="1">
    <citation type="submission" date="2014-05" db="EMBL/GenBank/DDBJ databases">
        <title>The genome and life-stage specific transcriptomes of Globodera pallida elucidate key aspects of plant parasitism by a cyst nematode.</title>
        <authorList>
            <person name="Cotton J.A."/>
            <person name="Lilley C.J."/>
            <person name="Jones L.M."/>
            <person name="Kikuchi T."/>
            <person name="Reid A.J."/>
            <person name="Thorpe P."/>
            <person name="Tsai I.J."/>
            <person name="Beasley H."/>
            <person name="Blok V."/>
            <person name="Cock P.J.A."/>
            <person name="Van den Akker S.E."/>
            <person name="Holroyd N."/>
            <person name="Hunt M."/>
            <person name="Mantelin S."/>
            <person name="Naghra H."/>
            <person name="Pain A."/>
            <person name="Palomares-Rius J.E."/>
            <person name="Zarowiecki M."/>
            <person name="Berriman M."/>
            <person name="Jones J.T."/>
            <person name="Urwin P.E."/>
        </authorList>
    </citation>
    <scope>NUCLEOTIDE SEQUENCE [LARGE SCALE GENOMIC DNA]</scope>
    <source>
        <strain evidence="2">Lindley</strain>
    </source>
</reference>
<dbReference type="WBParaSite" id="GPLIN_000672200">
    <property type="protein sequence ID" value="GPLIN_000672200"/>
    <property type="gene ID" value="GPLIN_000672200"/>
</dbReference>
<sequence length="192" mass="21373">MFICYSVLLHCCSGITCRRGIQLGEYRDTTSHKCTEQYMYCSKAICETKDEANQTLVLYGCVDAASATDSACTQMVKNSAKLKKLRNNLDLDKLACRCEIKQNKILNANPHQFAPLPPFESEIVVALKLPRTTSTPKTADTHPYFGIMLEKVTLLAKSQAASVRPSVALSCFLTMLLMTFSGISTFFHIDLR</sequence>
<evidence type="ECO:0000256" key="1">
    <source>
        <dbReference type="SAM" id="Phobius"/>
    </source>
</evidence>
<proteinExistence type="predicted"/>
<keyword evidence="1" id="KW-0472">Membrane</keyword>
<evidence type="ECO:0000313" key="3">
    <source>
        <dbReference type="WBParaSite" id="GPLIN_000672200"/>
    </source>
</evidence>